<dbReference type="Proteomes" id="UP001060771">
    <property type="component" value="Chromosome"/>
</dbReference>
<proteinExistence type="predicted"/>
<dbReference type="RefSeq" id="WP_188602973.1">
    <property type="nucleotide sequence ID" value="NZ_AP026830.1"/>
</dbReference>
<organism evidence="2 3">
    <name type="scientific">Vulcanisaeta souniana JCM 11219</name>
    <dbReference type="NCBI Taxonomy" id="1293586"/>
    <lineage>
        <taxon>Archaea</taxon>
        <taxon>Thermoproteota</taxon>
        <taxon>Thermoprotei</taxon>
        <taxon>Thermoproteales</taxon>
        <taxon>Thermoproteaceae</taxon>
        <taxon>Vulcanisaeta</taxon>
    </lineage>
</organism>
<reference evidence="1" key="4">
    <citation type="journal article" date="2023" name="Microbiol. Resour. Announc.">
        <title>Complete Genome Sequence of Vulcanisaeta souniana Strain IC-059, a Hyperthermophilic Archaeon Isolated from Hot Spring Water in Japan.</title>
        <authorList>
            <person name="Kato S."/>
            <person name="Itoh T."/>
            <person name="Wu L."/>
            <person name="Ma J."/>
            <person name="Ohkuma M."/>
        </authorList>
    </citation>
    <scope>NUCLEOTIDE SEQUENCE</scope>
    <source>
        <strain evidence="1">JCM 11219</strain>
    </source>
</reference>
<reference evidence="2" key="2">
    <citation type="submission" date="2020-09" db="EMBL/GenBank/DDBJ databases">
        <authorList>
            <person name="Sun Q."/>
            <person name="Ohkuma M."/>
        </authorList>
    </citation>
    <scope>NUCLEOTIDE SEQUENCE</scope>
    <source>
        <strain evidence="2">JCM 11219</strain>
    </source>
</reference>
<keyword evidence="4" id="KW-1185">Reference proteome</keyword>
<accession>A0A830EEN9</accession>
<evidence type="ECO:0000313" key="1">
    <source>
        <dbReference type="EMBL" id="BDR92421.1"/>
    </source>
</evidence>
<protein>
    <submittedName>
        <fullName evidence="2">Uncharacterized protein</fullName>
    </submittedName>
</protein>
<dbReference type="Proteomes" id="UP000657075">
    <property type="component" value="Unassembled WGS sequence"/>
</dbReference>
<dbReference type="AlphaFoldDB" id="A0A830EEN9"/>
<gene>
    <name evidence="2" type="ORF">GCM10007112_10300</name>
    <name evidence="1" type="ORF">Vsou_15140</name>
</gene>
<sequence length="77" mass="8344">MTQGTGTIQVTNTQILSSGVNVNYGNTDSRSKLMMTNFVITEGRDIESYNDQPPVDTPICVDYGFTDTLIYCNGLGG</sequence>
<reference evidence="4" key="3">
    <citation type="submission" date="2022-09" db="EMBL/GenBank/DDBJ databases">
        <title>Complete genome sequence of Vulcanisaeta souniana.</title>
        <authorList>
            <person name="Kato S."/>
            <person name="Itoh T."/>
            <person name="Ohkuma M."/>
        </authorList>
    </citation>
    <scope>NUCLEOTIDE SEQUENCE [LARGE SCALE GENOMIC DNA]</scope>
    <source>
        <strain evidence="4">JCM 11219</strain>
    </source>
</reference>
<reference evidence="2" key="1">
    <citation type="journal article" date="2014" name="Int. J. Syst. Evol. Microbiol.">
        <title>Complete genome sequence of Corynebacterium casei LMG S-19264T (=DSM 44701T), isolated from a smear-ripened cheese.</title>
        <authorList>
            <consortium name="US DOE Joint Genome Institute (JGI-PGF)"/>
            <person name="Walter F."/>
            <person name="Albersmeier A."/>
            <person name="Kalinowski J."/>
            <person name="Ruckert C."/>
        </authorList>
    </citation>
    <scope>NUCLEOTIDE SEQUENCE</scope>
    <source>
        <strain evidence="2">JCM 11219</strain>
    </source>
</reference>
<dbReference type="EMBL" id="AP026830">
    <property type="protein sequence ID" value="BDR92421.1"/>
    <property type="molecule type" value="Genomic_DNA"/>
</dbReference>
<dbReference type="EMBL" id="BMNM01000003">
    <property type="protein sequence ID" value="GGI75452.1"/>
    <property type="molecule type" value="Genomic_DNA"/>
</dbReference>
<evidence type="ECO:0000313" key="3">
    <source>
        <dbReference type="Proteomes" id="UP000657075"/>
    </source>
</evidence>
<name>A0A830EEN9_9CREN</name>
<evidence type="ECO:0000313" key="2">
    <source>
        <dbReference type="EMBL" id="GGI75452.1"/>
    </source>
</evidence>
<evidence type="ECO:0000313" key="4">
    <source>
        <dbReference type="Proteomes" id="UP001060771"/>
    </source>
</evidence>
<dbReference type="GeneID" id="76207065"/>